<dbReference type="SUPFAM" id="SSF56059">
    <property type="entry name" value="Glutathione synthetase ATP-binding domain-like"/>
    <property type="match status" value="1"/>
</dbReference>
<proteinExistence type="inferred from homology"/>
<dbReference type="PROSITE" id="PS50975">
    <property type="entry name" value="ATP_GRASP"/>
    <property type="match status" value="1"/>
</dbReference>
<feature type="region of interest" description="Disordered" evidence="4">
    <location>
        <begin position="1"/>
        <end position="52"/>
    </location>
</feature>
<evidence type="ECO:0000256" key="3">
    <source>
        <dbReference type="PROSITE-ProRule" id="PRU00409"/>
    </source>
</evidence>
<dbReference type="GO" id="GO:0005524">
    <property type="term" value="F:ATP binding"/>
    <property type="evidence" value="ECO:0007669"/>
    <property type="project" value="UniProtKB-UniRule"/>
</dbReference>
<evidence type="ECO:0000256" key="2">
    <source>
        <dbReference type="ARBA" id="ARBA00022598"/>
    </source>
</evidence>
<gene>
    <name evidence="6" type="ORF">FF041_02505</name>
</gene>
<feature type="compositionally biased region" description="Basic and acidic residues" evidence="4">
    <location>
        <begin position="33"/>
        <end position="47"/>
    </location>
</feature>
<organism evidence="6 7">
    <name type="scientific">Streptomyces jumonjinensis</name>
    <dbReference type="NCBI Taxonomy" id="1945"/>
    <lineage>
        <taxon>Bacteria</taxon>
        <taxon>Bacillati</taxon>
        <taxon>Actinomycetota</taxon>
        <taxon>Actinomycetes</taxon>
        <taxon>Kitasatosporales</taxon>
        <taxon>Streptomycetaceae</taxon>
        <taxon>Streptomyces</taxon>
    </lineage>
</organism>
<sequence length="195" mass="21294">MPPQHPSSDAGRRFPWPYVPLSDRGEGTAPEPKPPDRATVRRNRDCEGGLLPARCRSSRSGWRRGTSSVQVVKLLQHDGGTSDRPPDRRLTELPPETRTAIKGHARALWNTLGLRGTARVDFIVASDKRVYSLEVNTTPGMSDGSNFVSGAELCGFSHADVVLAMLHEAIVRPPYDVPLPVPRFAGGPSLRKRAS</sequence>
<comment type="caution">
    <text evidence="6">The sequence shown here is derived from an EMBL/GenBank/DDBJ whole genome shotgun (WGS) entry which is preliminary data.</text>
</comment>
<evidence type="ECO:0000259" key="5">
    <source>
        <dbReference type="PROSITE" id="PS50975"/>
    </source>
</evidence>
<keyword evidence="3" id="KW-0067">ATP-binding</keyword>
<comment type="similarity">
    <text evidence="1">Belongs to the D-alanine--D-alanine ligase family.</text>
</comment>
<dbReference type="Proteomes" id="UP000419138">
    <property type="component" value="Unassembled WGS sequence"/>
</dbReference>
<dbReference type="AlphaFoldDB" id="A0A646KAJ7"/>
<protein>
    <recommendedName>
        <fullName evidence="5">ATP-grasp domain-containing protein</fullName>
    </recommendedName>
</protein>
<feature type="domain" description="ATP-grasp" evidence="5">
    <location>
        <begin position="93"/>
        <end position="167"/>
    </location>
</feature>
<evidence type="ECO:0000313" key="6">
    <source>
        <dbReference type="EMBL" id="MQS99110.1"/>
    </source>
</evidence>
<keyword evidence="7" id="KW-1185">Reference proteome</keyword>
<dbReference type="Pfam" id="PF07478">
    <property type="entry name" value="Dala_Dala_lig_C"/>
    <property type="match status" value="1"/>
</dbReference>
<accession>A0A646KAJ7</accession>
<name>A0A646KAJ7_STRJU</name>
<evidence type="ECO:0000256" key="4">
    <source>
        <dbReference type="SAM" id="MobiDB-lite"/>
    </source>
</evidence>
<keyword evidence="2" id="KW-0436">Ligase</keyword>
<dbReference type="PANTHER" id="PTHR23132:SF23">
    <property type="entry name" value="D-ALANINE--D-ALANINE LIGASE B"/>
    <property type="match status" value="1"/>
</dbReference>
<keyword evidence="3" id="KW-0547">Nucleotide-binding</keyword>
<dbReference type="GO" id="GO:0008716">
    <property type="term" value="F:D-alanine-D-alanine ligase activity"/>
    <property type="evidence" value="ECO:0007669"/>
    <property type="project" value="InterPro"/>
</dbReference>
<reference evidence="6 7" key="1">
    <citation type="submission" date="2019-05" db="EMBL/GenBank/DDBJ databases">
        <title>Comparative genomics and metabolomics analyses of clavulanic acid producing Streptomyces species provides insight into specialized metabolism and evolution of beta-lactam biosynthetic gene clusters.</title>
        <authorList>
            <person name="Moore M.A."/>
            <person name="Cruz-Morales P."/>
            <person name="Barona Gomez F."/>
            <person name="Kapil T."/>
        </authorList>
    </citation>
    <scope>NUCLEOTIDE SEQUENCE [LARGE SCALE GENOMIC DNA]</scope>
    <source>
        <strain evidence="6 7">NRRL 5741</strain>
    </source>
</reference>
<dbReference type="InterPro" id="IPR011095">
    <property type="entry name" value="Dala_Dala_lig_C"/>
</dbReference>
<evidence type="ECO:0000256" key="1">
    <source>
        <dbReference type="ARBA" id="ARBA00010871"/>
    </source>
</evidence>
<evidence type="ECO:0000313" key="7">
    <source>
        <dbReference type="Proteomes" id="UP000419138"/>
    </source>
</evidence>
<dbReference type="GO" id="GO:0046872">
    <property type="term" value="F:metal ion binding"/>
    <property type="evidence" value="ECO:0007669"/>
    <property type="project" value="InterPro"/>
</dbReference>
<dbReference type="EMBL" id="VCLA01000022">
    <property type="protein sequence ID" value="MQS99110.1"/>
    <property type="molecule type" value="Genomic_DNA"/>
</dbReference>
<dbReference type="PANTHER" id="PTHR23132">
    <property type="entry name" value="D-ALANINE--D-ALANINE LIGASE"/>
    <property type="match status" value="1"/>
</dbReference>
<dbReference type="InterPro" id="IPR011761">
    <property type="entry name" value="ATP-grasp"/>
</dbReference>
<dbReference type="Gene3D" id="3.30.470.20">
    <property type="entry name" value="ATP-grasp fold, B domain"/>
    <property type="match status" value="1"/>
</dbReference>